<evidence type="ECO:0000256" key="1">
    <source>
        <dbReference type="SAM" id="MobiDB-lite"/>
    </source>
</evidence>
<keyword evidence="4" id="KW-1185">Reference proteome</keyword>
<dbReference type="EMBL" id="CP046913">
    <property type="protein sequence ID" value="QGZ62522.1"/>
    <property type="molecule type" value="Genomic_DNA"/>
</dbReference>
<protein>
    <submittedName>
        <fullName evidence="3">Fimbrial assembly family protein</fullName>
    </submittedName>
</protein>
<evidence type="ECO:0000256" key="2">
    <source>
        <dbReference type="SAM" id="Phobius"/>
    </source>
</evidence>
<reference evidence="3 4" key="1">
    <citation type="submission" date="2019-12" db="EMBL/GenBank/DDBJ databases">
        <title>Paraburkholderia acidiphila 7Q-K02 sp. nov and Paraburkholderia acidisoli DHF22 sp. nov., two strains isolated from forest soil.</title>
        <authorList>
            <person name="Gao Z."/>
            <person name="Qiu L."/>
        </authorList>
    </citation>
    <scope>NUCLEOTIDE SEQUENCE [LARGE SCALE GENOMIC DNA]</scope>
    <source>
        <strain evidence="3 4">DHF22</strain>
    </source>
</reference>
<feature type="compositionally biased region" description="Low complexity" evidence="1">
    <location>
        <begin position="196"/>
        <end position="208"/>
    </location>
</feature>
<feature type="region of interest" description="Disordered" evidence="1">
    <location>
        <begin position="193"/>
        <end position="219"/>
    </location>
</feature>
<dbReference type="KEGG" id="pacs:FAZ98_12730"/>
<keyword evidence="2" id="KW-1133">Transmembrane helix</keyword>
<keyword evidence="2" id="KW-0472">Membrane</keyword>
<name>A0A7Z2GIQ5_9BURK</name>
<dbReference type="RefSeq" id="WP_158951547.1">
    <property type="nucleotide sequence ID" value="NZ_CP046913.1"/>
</dbReference>
<dbReference type="Pfam" id="PF05137">
    <property type="entry name" value="PilN"/>
    <property type="match status" value="1"/>
</dbReference>
<proteinExistence type="predicted"/>
<organism evidence="3 4">
    <name type="scientific">Paraburkholderia acidisoli</name>
    <dbReference type="NCBI Taxonomy" id="2571748"/>
    <lineage>
        <taxon>Bacteria</taxon>
        <taxon>Pseudomonadati</taxon>
        <taxon>Pseudomonadota</taxon>
        <taxon>Betaproteobacteria</taxon>
        <taxon>Burkholderiales</taxon>
        <taxon>Burkholderiaceae</taxon>
        <taxon>Paraburkholderia</taxon>
    </lineage>
</organism>
<evidence type="ECO:0000313" key="4">
    <source>
        <dbReference type="Proteomes" id="UP000433577"/>
    </source>
</evidence>
<dbReference type="InterPro" id="IPR007813">
    <property type="entry name" value="PilN"/>
</dbReference>
<keyword evidence="2" id="KW-0812">Transmembrane</keyword>
<dbReference type="Proteomes" id="UP000433577">
    <property type="component" value="Chromosome 1"/>
</dbReference>
<accession>A0A7Z2GIQ5</accession>
<gene>
    <name evidence="3" type="ORF">FAZ98_12730</name>
</gene>
<dbReference type="AlphaFoldDB" id="A0A7Z2GIQ5"/>
<evidence type="ECO:0000313" key="3">
    <source>
        <dbReference type="EMBL" id="QGZ62522.1"/>
    </source>
</evidence>
<feature type="transmembrane region" description="Helical" evidence="2">
    <location>
        <begin position="30"/>
        <end position="50"/>
    </location>
</feature>
<sequence>MPRRAPGGFNLLPWRPHAIRRLRRLRALEWLAAALAGGVCALGVLGWQAFDRHAVDTQRAALERSLAQSRTPLAEAARLARESEARRAAEQLARQHARASTRFLALGEALARDVPPGVVLQQLTQSADETDLEASAADEAAAAAWLGSLRALPEVEAVSVRELKRGTRASAPRAASQSAEPIRVAAHLVWKGAGGAAATTPRAPGAPRQLPVARPKEAK</sequence>